<dbReference type="CDD" id="cd07989">
    <property type="entry name" value="LPLAT_AGPAT-like"/>
    <property type="match status" value="1"/>
</dbReference>
<evidence type="ECO:0000313" key="6">
    <source>
        <dbReference type="Proteomes" id="UP000307808"/>
    </source>
</evidence>
<dbReference type="PANTHER" id="PTHR10434">
    <property type="entry name" value="1-ACYL-SN-GLYCEROL-3-PHOSPHATE ACYLTRANSFERASE"/>
    <property type="match status" value="1"/>
</dbReference>
<gene>
    <name evidence="5" type="ORF">FC770_07005</name>
</gene>
<keyword evidence="6" id="KW-1185">Reference proteome</keyword>
<reference evidence="5 6" key="1">
    <citation type="submission" date="2019-04" db="EMBL/GenBank/DDBJ databases">
        <authorList>
            <person name="Dong K."/>
        </authorList>
    </citation>
    <scope>NUCLEOTIDE SEQUENCE [LARGE SCALE GENOMIC DNA]</scope>
    <source>
        <strain evidence="6">dk3543</strain>
    </source>
</reference>
<evidence type="ECO:0000259" key="4">
    <source>
        <dbReference type="SMART" id="SM00563"/>
    </source>
</evidence>
<accession>A0A4U2YNB0</accession>
<feature type="region of interest" description="Disordered" evidence="3">
    <location>
        <begin position="219"/>
        <end position="247"/>
    </location>
</feature>
<protein>
    <submittedName>
        <fullName evidence="5">1-acyl-sn-glycerol-3-phosphate acyltransferase</fullName>
    </submittedName>
</protein>
<sequence length="247" mass="26519">MTPGQLPRSSAGPLEATWLARQAPRAAAAARRWWDVRVAGLEGVPETGPVILAANHIGVLDGPLLVAFGPRPVHALTKVEMFQGRAGRLLTRAAQIPLDRHAVDMGAVRRSLQVLRGGGVLGVFPEGHRGPGTYDVVRGGAAYLAMVTGAAVVPVTFFGTREPGGAKNSIPRRGARIDIVYGEAWRTPQQEWPRTREQVRTTTTLLRKHLLGELERARALTGRELPGPLPTPQSDNMPRAGSKRGTP</sequence>
<evidence type="ECO:0000313" key="5">
    <source>
        <dbReference type="EMBL" id="TKI62162.1"/>
    </source>
</evidence>
<proteinExistence type="predicted"/>
<dbReference type="GO" id="GO:0005886">
    <property type="term" value="C:plasma membrane"/>
    <property type="evidence" value="ECO:0007669"/>
    <property type="project" value="TreeGrafter"/>
</dbReference>
<evidence type="ECO:0000256" key="3">
    <source>
        <dbReference type="SAM" id="MobiDB-lite"/>
    </source>
</evidence>
<dbReference type="AlphaFoldDB" id="A0A4U2YNB0"/>
<dbReference type="OrthoDB" id="9808424at2"/>
<keyword evidence="2 5" id="KW-0012">Acyltransferase</keyword>
<dbReference type="Pfam" id="PF01553">
    <property type="entry name" value="Acyltransferase"/>
    <property type="match status" value="1"/>
</dbReference>
<dbReference type="PANTHER" id="PTHR10434:SF11">
    <property type="entry name" value="1-ACYL-SN-GLYCEROL-3-PHOSPHATE ACYLTRANSFERASE"/>
    <property type="match status" value="1"/>
</dbReference>
<evidence type="ECO:0000256" key="1">
    <source>
        <dbReference type="ARBA" id="ARBA00022679"/>
    </source>
</evidence>
<dbReference type="GO" id="GO:0003841">
    <property type="term" value="F:1-acylglycerol-3-phosphate O-acyltransferase activity"/>
    <property type="evidence" value="ECO:0007669"/>
    <property type="project" value="TreeGrafter"/>
</dbReference>
<feature type="domain" description="Phospholipid/glycerol acyltransferase" evidence="4">
    <location>
        <begin position="50"/>
        <end position="160"/>
    </location>
</feature>
<dbReference type="Proteomes" id="UP000307808">
    <property type="component" value="Unassembled WGS sequence"/>
</dbReference>
<dbReference type="GO" id="GO:0006654">
    <property type="term" value="P:phosphatidic acid biosynthetic process"/>
    <property type="evidence" value="ECO:0007669"/>
    <property type="project" value="TreeGrafter"/>
</dbReference>
<dbReference type="EMBL" id="SZPY01000002">
    <property type="protein sequence ID" value="TKI62162.1"/>
    <property type="molecule type" value="Genomic_DNA"/>
</dbReference>
<dbReference type="RefSeq" id="WP_137065431.1">
    <property type="nucleotide sequence ID" value="NZ_CP040748.1"/>
</dbReference>
<evidence type="ECO:0000256" key="2">
    <source>
        <dbReference type="ARBA" id="ARBA00023315"/>
    </source>
</evidence>
<dbReference type="InterPro" id="IPR002123">
    <property type="entry name" value="Plipid/glycerol_acylTrfase"/>
</dbReference>
<name>A0A4U2YNB0_9ACTN</name>
<comment type="caution">
    <text evidence="5">The sequence shown here is derived from an EMBL/GenBank/DDBJ whole genome shotgun (WGS) entry which is preliminary data.</text>
</comment>
<keyword evidence="1 5" id="KW-0808">Transferase</keyword>
<dbReference type="SMART" id="SM00563">
    <property type="entry name" value="PlsC"/>
    <property type="match status" value="1"/>
</dbReference>
<organism evidence="5 6">
    <name type="scientific">Nocardioides jishulii</name>
    <dbReference type="NCBI Taxonomy" id="2575440"/>
    <lineage>
        <taxon>Bacteria</taxon>
        <taxon>Bacillati</taxon>
        <taxon>Actinomycetota</taxon>
        <taxon>Actinomycetes</taxon>
        <taxon>Propionibacteriales</taxon>
        <taxon>Nocardioidaceae</taxon>
        <taxon>Nocardioides</taxon>
    </lineage>
</organism>
<dbReference type="SUPFAM" id="SSF69593">
    <property type="entry name" value="Glycerol-3-phosphate (1)-acyltransferase"/>
    <property type="match status" value="1"/>
</dbReference>